<feature type="modified residue" description="4-aspartylphosphate" evidence="3">
    <location>
        <position position="53"/>
    </location>
</feature>
<dbReference type="EMBL" id="JAYDCJ010000003">
    <property type="protein sequence ID" value="MEA1080477.1"/>
    <property type="molecule type" value="Genomic_DNA"/>
</dbReference>
<dbReference type="CDD" id="cd00156">
    <property type="entry name" value="REC"/>
    <property type="match status" value="1"/>
</dbReference>
<dbReference type="SMART" id="SM00448">
    <property type="entry name" value="REC"/>
    <property type="match status" value="1"/>
</dbReference>
<name>A0ABU5NXM6_9GAMM</name>
<dbReference type="Pfam" id="PF08668">
    <property type="entry name" value="HDOD"/>
    <property type="match status" value="1"/>
</dbReference>
<organism evidence="7 8">
    <name type="scientific">Marinobacter qingdaonensis</name>
    <dbReference type="NCBI Taxonomy" id="3108486"/>
    <lineage>
        <taxon>Bacteria</taxon>
        <taxon>Pseudomonadati</taxon>
        <taxon>Pseudomonadota</taxon>
        <taxon>Gammaproteobacteria</taxon>
        <taxon>Pseudomonadales</taxon>
        <taxon>Marinobacteraceae</taxon>
        <taxon>Marinobacter</taxon>
    </lineage>
</organism>
<evidence type="ECO:0000256" key="2">
    <source>
        <dbReference type="ARBA" id="ARBA00023012"/>
    </source>
</evidence>
<dbReference type="RefSeq" id="WP_322854978.1">
    <property type="nucleotide sequence ID" value="NZ_JAYDCJ010000003.1"/>
</dbReference>
<evidence type="ECO:0000259" key="5">
    <source>
        <dbReference type="PROSITE" id="PS50110"/>
    </source>
</evidence>
<feature type="region of interest" description="Disordered" evidence="4">
    <location>
        <begin position="375"/>
        <end position="413"/>
    </location>
</feature>
<protein>
    <submittedName>
        <fullName evidence="7">Response regulator</fullName>
    </submittedName>
</protein>
<evidence type="ECO:0000259" key="6">
    <source>
        <dbReference type="PROSITE" id="PS51833"/>
    </source>
</evidence>
<dbReference type="PROSITE" id="PS50110">
    <property type="entry name" value="RESPONSE_REGULATORY"/>
    <property type="match status" value="1"/>
</dbReference>
<evidence type="ECO:0000256" key="4">
    <source>
        <dbReference type="SAM" id="MobiDB-lite"/>
    </source>
</evidence>
<dbReference type="InterPro" id="IPR050595">
    <property type="entry name" value="Bact_response_regulator"/>
</dbReference>
<evidence type="ECO:0000256" key="1">
    <source>
        <dbReference type="ARBA" id="ARBA00022553"/>
    </source>
</evidence>
<keyword evidence="2" id="KW-0902">Two-component regulatory system</keyword>
<dbReference type="InterPro" id="IPR011006">
    <property type="entry name" value="CheY-like_superfamily"/>
</dbReference>
<evidence type="ECO:0000256" key="3">
    <source>
        <dbReference type="PROSITE-ProRule" id="PRU00169"/>
    </source>
</evidence>
<dbReference type="InterPro" id="IPR013976">
    <property type="entry name" value="HDOD"/>
</dbReference>
<reference evidence="7 8" key="1">
    <citation type="submission" date="2023-12" db="EMBL/GenBank/DDBJ databases">
        <title>Marinobacter qingdaonensis sp. nov., isolated from the intertidal sediment of Qingdao, PR China.</title>
        <authorList>
            <person name="Li Y."/>
        </authorList>
    </citation>
    <scope>NUCLEOTIDE SEQUENCE [LARGE SCALE GENOMIC DNA]</scope>
    <source>
        <strain evidence="7 8">ASW11-75</strain>
    </source>
</reference>
<feature type="compositionally biased region" description="Low complexity" evidence="4">
    <location>
        <begin position="395"/>
        <end position="404"/>
    </location>
</feature>
<gene>
    <name evidence="7" type="ORF">U5822_07340</name>
</gene>
<evidence type="ECO:0000313" key="8">
    <source>
        <dbReference type="Proteomes" id="UP001305746"/>
    </source>
</evidence>
<dbReference type="Pfam" id="PF00072">
    <property type="entry name" value="Response_reg"/>
    <property type="match status" value="1"/>
</dbReference>
<feature type="domain" description="HDOD" evidence="6">
    <location>
        <begin position="147"/>
        <end position="336"/>
    </location>
</feature>
<comment type="caution">
    <text evidence="7">The sequence shown here is derived from an EMBL/GenBank/DDBJ whole genome shotgun (WGS) entry which is preliminary data.</text>
</comment>
<keyword evidence="8" id="KW-1185">Reference proteome</keyword>
<keyword evidence="1 3" id="KW-0597">Phosphoprotein</keyword>
<dbReference type="PANTHER" id="PTHR44591:SF14">
    <property type="entry name" value="PROTEIN PILG"/>
    <property type="match status" value="1"/>
</dbReference>
<dbReference type="Gene3D" id="3.40.50.2300">
    <property type="match status" value="1"/>
</dbReference>
<dbReference type="InterPro" id="IPR001789">
    <property type="entry name" value="Sig_transdc_resp-reg_receiver"/>
</dbReference>
<dbReference type="Proteomes" id="UP001305746">
    <property type="component" value="Unassembled WGS sequence"/>
</dbReference>
<sequence length="413" mass="45249">MDALIIDDDDLMADLLETVVAGLHPDMQVAKASGYQEAMAAWKRKPADLLIVDWNLPDGSGLEIIRQVRAINKTVTIVMITGRADRDSILKAAHYHISGYISKPFKVDMLHDRLLAVLDKVAPEAQAEPPPALESLLAEGLDTVIQLPARTDAASVLELMARAESLSAAHLAERWQTDAALCSRLLDVANRASFRKTGKPVSTIRDAISTMGVPMALNQALGLAMDVGATLSHDLLKTPAIQYQQQAEKVAREAQRVALALGKRSTEFFTAGLLSRVGELAVLKVMDHFLRRGGELTEDEVHDALRDWAQPYGNRLKVQWLMPLELRQLIGAVHFLTRENVTQERVIMRVAALMTSDDAPEAEIGRLLRHLGLENWNKKAAGPTPDEVESEKPAPDGAEPAGPEQDGEKRSDD</sequence>
<accession>A0ABU5NXM6</accession>
<dbReference type="PROSITE" id="PS51833">
    <property type="entry name" value="HDOD"/>
    <property type="match status" value="1"/>
</dbReference>
<proteinExistence type="predicted"/>
<dbReference type="PANTHER" id="PTHR44591">
    <property type="entry name" value="STRESS RESPONSE REGULATOR PROTEIN 1"/>
    <property type="match status" value="1"/>
</dbReference>
<dbReference type="SUPFAM" id="SSF52172">
    <property type="entry name" value="CheY-like"/>
    <property type="match status" value="1"/>
</dbReference>
<feature type="domain" description="Response regulatory" evidence="5">
    <location>
        <begin position="2"/>
        <end position="118"/>
    </location>
</feature>
<dbReference type="Gene3D" id="1.10.3210.10">
    <property type="entry name" value="Hypothetical protein af1432"/>
    <property type="match status" value="1"/>
</dbReference>
<dbReference type="SUPFAM" id="SSF109604">
    <property type="entry name" value="HD-domain/PDEase-like"/>
    <property type="match status" value="1"/>
</dbReference>
<evidence type="ECO:0000313" key="7">
    <source>
        <dbReference type="EMBL" id="MEA1080477.1"/>
    </source>
</evidence>